<dbReference type="EMBL" id="KC292026">
    <property type="protein sequence ID" value="AGM11515.1"/>
    <property type="molecule type" value="Genomic_DNA"/>
</dbReference>
<dbReference type="Proteomes" id="UP000202786">
    <property type="component" value="Segment"/>
</dbReference>
<accession>R4T9C2</accession>
<dbReference type="GeneID" id="16194178"/>
<evidence type="ECO:0000313" key="1">
    <source>
        <dbReference type="EMBL" id="AGM11515.1"/>
    </source>
</evidence>
<dbReference type="KEGG" id="vg:16194178"/>
<organism evidence="1 2">
    <name type="scientific">Halogranum tailed virus 1</name>
    <dbReference type="NCBI Taxonomy" id="1273749"/>
    <lineage>
        <taxon>Viruses</taxon>
        <taxon>Duplodnaviria</taxon>
        <taxon>Heunggongvirae</taxon>
        <taxon>Uroviricota</taxon>
        <taxon>Caudoviricetes</taxon>
        <taxon>Thumleimavirales</taxon>
        <taxon>Halomagnusviridae</taxon>
        <taxon>Hagravirus</taxon>
        <taxon>Hagravirus capitaneum</taxon>
        <taxon>Hagravirus HGTV1</taxon>
    </lineage>
</organism>
<protein>
    <submittedName>
        <fullName evidence="1">Uncharacterized protein</fullName>
    </submittedName>
</protein>
<sequence length="86" mass="9671">MNSLKWTGDESIEDVQEPMRTLAQEGEEHALTKEIYLAINGHGSGHELTDDGYEYVGPTFDSEELLIIALAYRNDAKKMIELAQKT</sequence>
<evidence type="ECO:0000313" key="2">
    <source>
        <dbReference type="Proteomes" id="UP000202786"/>
    </source>
</evidence>
<gene>
    <name evidence="1" type="primary">218</name>
    <name evidence="1" type="ORF">HGTV1_218</name>
</gene>
<reference evidence="1 2" key="1">
    <citation type="submission" date="2012-12" db="EMBL/GenBank/DDBJ databases">
        <authorList>
            <person name="Sencilo A."/>
            <person name="Jacobs-Sera D."/>
            <person name="Russell D.A."/>
            <person name="Ko C."/>
            <person name="Atanasova N."/>
            <person name="Osterlund E."/>
            <person name="Oksanen H.M."/>
            <person name="Bamford D.H."/>
            <person name="Hatfull G.F."/>
            <person name="Roine E."/>
            <person name="Hendrix R.W."/>
        </authorList>
    </citation>
    <scope>NUCLEOTIDE SEQUENCE [LARGE SCALE GENOMIC DNA]</scope>
</reference>
<proteinExistence type="predicted"/>
<name>R4T9C2_9CAUD</name>
<keyword evidence="2" id="KW-1185">Reference proteome</keyword>
<dbReference type="RefSeq" id="YP_008059393.1">
    <property type="nucleotide sequence ID" value="NC_021328.1"/>
</dbReference>